<organism evidence="2">
    <name type="scientific">marine metagenome</name>
    <dbReference type="NCBI Taxonomy" id="408172"/>
    <lineage>
        <taxon>unclassified sequences</taxon>
        <taxon>metagenomes</taxon>
        <taxon>ecological metagenomes</taxon>
    </lineage>
</organism>
<dbReference type="EMBL" id="UINC01001278">
    <property type="protein sequence ID" value="SUZ76449.1"/>
    <property type="molecule type" value="Genomic_DNA"/>
</dbReference>
<dbReference type="InterPro" id="IPR011041">
    <property type="entry name" value="Quinoprot_gluc/sorb_DH_b-prop"/>
</dbReference>
<dbReference type="Gene3D" id="2.120.10.30">
    <property type="entry name" value="TolB, C-terminal domain"/>
    <property type="match status" value="1"/>
</dbReference>
<name>A0A381QDI0_9ZZZZ</name>
<dbReference type="InterPro" id="IPR012938">
    <property type="entry name" value="Glc/Sorbosone_DH"/>
</dbReference>
<gene>
    <name evidence="2" type="ORF">METZ01_LOCUS29303</name>
</gene>
<proteinExistence type="predicted"/>
<sequence>MITKGLHHPWSSAFLPNGDILITELSGKLKILKESSIGTEILNITGTPKVLFRGQGGLSDIILHPDFIENHLIYLSFSSGEKNNNTLRVMRFRLDDLSLGDKKLIFEAQPFRRTSNHYGARLLFIEDGSLLISSGDGFNYREKAQFLNNHYGKILRVNDDGSIPDDNPFINKGNALPEIWSYGHRNPQGLIYNSQNKHVYIHEHGPRGGDELNKIEPSLNYGWPAITYGIDYNGSIISPFTVKEGMEQPIKYWVPSIAPSDMTFYNGDMFPMWNGSIFISALVPGDVRRIFTDNKNEIKEEVIFDEISERVRSIKMAPDGSLLLLTDGPNGKVIRIEKD</sequence>
<protein>
    <recommendedName>
        <fullName evidence="1">Glucose/Sorbosone dehydrogenase domain-containing protein</fullName>
    </recommendedName>
</protein>
<dbReference type="InterPro" id="IPR011042">
    <property type="entry name" value="6-blade_b-propeller_TolB-like"/>
</dbReference>
<dbReference type="AlphaFoldDB" id="A0A381QDI0"/>
<dbReference type="PANTHER" id="PTHR19328">
    <property type="entry name" value="HEDGEHOG-INTERACTING PROTEIN"/>
    <property type="match status" value="1"/>
</dbReference>
<dbReference type="SUPFAM" id="SSF50952">
    <property type="entry name" value="Soluble quinoprotein glucose dehydrogenase"/>
    <property type="match status" value="1"/>
</dbReference>
<accession>A0A381QDI0</accession>
<evidence type="ECO:0000259" key="1">
    <source>
        <dbReference type="Pfam" id="PF07995"/>
    </source>
</evidence>
<feature type="domain" description="Glucose/Sorbosone dehydrogenase" evidence="1">
    <location>
        <begin position="6"/>
        <end position="335"/>
    </location>
</feature>
<evidence type="ECO:0000313" key="2">
    <source>
        <dbReference type="EMBL" id="SUZ76449.1"/>
    </source>
</evidence>
<dbReference type="PANTHER" id="PTHR19328:SF75">
    <property type="entry name" value="ALDOSE SUGAR DEHYDROGENASE YLII"/>
    <property type="match status" value="1"/>
</dbReference>
<dbReference type="Pfam" id="PF07995">
    <property type="entry name" value="GSDH"/>
    <property type="match status" value="1"/>
</dbReference>
<reference evidence="2" key="1">
    <citation type="submission" date="2018-05" db="EMBL/GenBank/DDBJ databases">
        <authorList>
            <person name="Lanie J.A."/>
            <person name="Ng W.-L."/>
            <person name="Kazmierczak K.M."/>
            <person name="Andrzejewski T.M."/>
            <person name="Davidsen T.M."/>
            <person name="Wayne K.J."/>
            <person name="Tettelin H."/>
            <person name="Glass J.I."/>
            <person name="Rusch D."/>
            <person name="Podicherti R."/>
            <person name="Tsui H.-C.T."/>
            <person name="Winkler M.E."/>
        </authorList>
    </citation>
    <scope>NUCLEOTIDE SEQUENCE</scope>
</reference>